<evidence type="ECO:0000313" key="1">
    <source>
        <dbReference type="EMBL" id="MPC19757.1"/>
    </source>
</evidence>
<name>A0A5B7DEW3_PORTR</name>
<sequence length="80" mass="8412">MVFAVCASGADGLGGWLLVGGGVRSEAARSSKVKIKIILLALRVEEHQEVLPKCCQDAGVSRQGTARGGEFLLLGFRVVE</sequence>
<dbReference type="EMBL" id="VSRR010000800">
    <property type="protein sequence ID" value="MPC19757.1"/>
    <property type="molecule type" value="Genomic_DNA"/>
</dbReference>
<keyword evidence="2" id="KW-1185">Reference proteome</keyword>
<dbReference type="AlphaFoldDB" id="A0A5B7DEW3"/>
<organism evidence="1 2">
    <name type="scientific">Portunus trituberculatus</name>
    <name type="common">Swimming crab</name>
    <name type="synonym">Neptunus trituberculatus</name>
    <dbReference type="NCBI Taxonomy" id="210409"/>
    <lineage>
        <taxon>Eukaryota</taxon>
        <taxon>Metazoa</taxon>
        <taxon>Ecdysozoa</taxon>
        <taxon>Arthropoda</taxon>
        <taxon>Crustacea</taxon>
        <taxon>Multicrustacea</taxon>
        <taxon>Malacostraca</taxon>
        <taxon>Eumalacostraca</taxon>
        <taxon>Eucarida</taxon>
        <taxon>Decapoda</taxon>
        <taxon>Pleocyemata</taxon>
        <taxon>Brachyura</taxon>
        <taxon>Eubrachyura</taxon>
        <taxon>Portunoidea</taxon>
        <taxon>Portunidae</taxon>
        <taxon>Portuninae</taxon>
        <taxon>Portunus</taxon>
    </lineage>
</organism>
<comment type="caution">
    <text evidence="1">The sequence shown here is derived from an EMBL/GenBank/DDBJ whole genome shotgun (WGS) entry which is preliminary data.</text>
</comment>
<dbReference type="Proteomes" id="UP000324222">
    <property type="component" value="Unassembled WGS sequence"/>
</dbReference>
<gene>
    <name evidence="1" type="ORF">E2C01_012682</name>
</gene>
<reference evidence="1 2" key="1">
    <citation type="submission" date="2019-05" db="EMBL/GenBank/DDBJ databases">
        <title>Another draft genome of Portunus trituberculatus and its Hox gene families provides insights of decapod evolution.</title>
        <authorList>
            <person name="Jeong J.-H."/>
            <person name="Song I."/>
            <person name="Kim S."/>
            <person name="Choi T."/>
            <person name="Kim D."/>
            <person name="Ryu S."/>
            <person name="Kim W."/>
        </authorList>
    </citation>
    <scope>NUCLEOTIDE SEQUENCE [LARGE SCALE GENOMIC DNA]</scope>
    <source>
        <tissue evidence="1">Muscle</tissue>
    </source>
</reference>
<protein>
    <submittedName>
        <fullName evidence="1">Uncharacterized protein</fullName>
    </submittedName>
</protein>
<accession>A0A5B7DEW3</accession>
<proteinExistence type="predicted"/>
<evidence type="ECO:0000313" key="2">
    <source>
        <dbReference type="Proteomes" id="UP000324222"/>
    </source>
</evidence>